<evidence type="ECO:0000313" key="18">
    <source>
        <dbReference type="EMBL" id="PWJ53610.1"/>
    </source>
</evidence>
<feature type="signal peptide" evidence="16">
    <location>
        <begin position="1"/>
        <end position="26"/>
    </location>
</feature>
<proteinExistence type="inferred from homology"/>
<dbReference type="GO" id="GO:0004769">
    <property type="term" value="F:steroid Delta-isomerase activity"/>
    <property type="evidence" value="ECO:0007669"/>
    <property type="project" value="UniProtKB-EC"/>
</dbReference>
<evidence type="ECO:0000256" key="10">
    <source>
        <dbReference type="ARBA" id="ARBA00023235"/>
    </source>
</evidence>
<dbReference type="GO" id="GO:0016995">
    <property type="term" value="F:cholesterol oxidase activity"/>
    <property type="evidence" value="ECO:0007669"/>
    <property type="project" value="UniProtKB-EC"/>
</dbReference>
<gene>
    <name evidence="18" type="ORF">BXY45_11113</name>
</gene>
<evidence type="ECO:0000256" key="5">
    <source>
        <dbReference type="ARBA" id="ARBA00022827"/>
    </source>
</evidence>
<organism evidence="18 19">
    <name type="scientific">Quadrisphaera granulorum</name>
    <dbReference type="NCBI Taxonomy" id="317664"/>
    <lineage>
        <taxon>Bacteria</taxon>
        <taxon>Bacillati</taxon>
        <taxon>Actinomycetota</taxon>
        <taxon>Actinomycetes</taxon>
        <taxon>Kineosporiales</taxon>
        <taxon>Kineosporiaceae</taxon>
        <taxon>Quadrisphaera</taxon>
    </lineage>
</organism>
<keyword evidence="10" id="KW-0413">Isomerase</keyword>
<dbReference type="GO" id="GO:0008203">
    <property type="term" value="P:cholesterol metabolic process"/>
    <property type="evidence" value="ECO:0007669"/>
    <property type="project" value="UniProtKB-KW"/>
</dbReference>
<evidence type="ECO:0000259" key="17">
    <source>
        <dbReference type="Pfam" id="PF05199"/>
    </source>
</evidence>
<dbReference type="Proteomes" id="UP000245469">
    <property type="component" value="Unassembled WGS sequence"/>
</dbReference>
<feature type="chain" id="PRO_5016359911" description="Cholesterol oxidase" evidence="16">
    <location>
        <begin position="27"/>
        <end position="545"/>
    </location>
</feature>
<dbReference type="OrthoDB" id="517968at2"/>
<keyword evidence="16" id="KW-0732">Signal</keyword>
<dbReference type="InterPro" id="IPR006311">
    <property type="entry name" value="TAT_signal"/>
</dbReference>
<protein>
    <recommendedName>
        <fullName evidence="14">Cholesterol oxidase</fullName>
        <ecNumber evidence="13">1.1.3.6</ecNumber>
        <ecNumber evidence="11">5.3.3.1</ecNumber>
    </recommendedName>
    <alternativeName>
        <fullName evidence="15">Cholesterol isomerase</fullName>
    </alternativeName>
</protein>
<dbReference type="InterPro" id="IPR007867">
    <property type="entry name" value="GMC_OxRtase_C"/>
</dbReference>
<dbReference type="PANTHER" id="PTHR47470">
    <property type="entry name" value="CHOLESTEROL OXIDASE"/>
    <property type="match status" value="1"/>
</dbReference>
<evidence type="ECO:0000256" key="9">
    <source>
        <dbReference type="ARBA" id="ARBA00023221"/>
    </source>
</evidence>
<evidence type="ECO:0000256" key="7">
    <source>
        <dbReference type="ARBA" id="ARBA00023098"/>
    </source>
</evidence>
<evidence type="ECO:0000256" key="3">
    <source>
        <dbReference type="ARBA" id="ARBA00022548"/>
    </source>
</evidence>
<keyword evidence="19" id="KW-1185">Reference proteome</keyword>
<dbReference type="Gene3D" id="3.30.410.10">
    <property type="entry name" value="Cholesterol Oxidase, domain 2"/>
    <property type="match status" value="1"/>
</dbReference>
<dbReference type="RefSeq" id="WP_109774222.1">
    <property type="nucleotide sequence ID" value="NZ_QGDQ01000011.1"/>
</dbReference>
<keyword evidence="9" id="KW-0753">Steroid metabolism</keyword>
<evidence type="ECO:0000256" key="16">
    <source>
        <dbReference type="SAM" id="SignalP"/>
    </source>
</evidence>
<keyword evidence="8" id="KW-1207">Sterol metabolism</keyword>
<dbReference type="AlphaFoldDB" id="A0A316A9D6"/>
<evidence type="ECO:0000256" key="6">
    <source>
        <dbReference type="ARBA" id="ARBA00023002"/>
    </source>
</evidence>
<sequence length="545" mass="57803">MPSFSRRALLASAIGTAAVGATTASAAANPLPRGAANANPFLELKYRALVPEIYATPPTVASHTPVLVIGSGFGAAVTALRLAQAGQKVSVLERGSRWPRSAWRQIFADDALPDGRAQWYRTSFTGVSGVPVFFDRFGGVLDVTEYRNISVWRGAVVGGGSIVFTGALVQPEQRFFDHVFGGTVDYTEMSRAWYPKALSMLRGSLMPADVYNSSPFGHSRIWDQQARAAGYSPQPINSIFSWDVVRQELSGRVRASAIRGESNYGNSNGAKYDLTQNYLAQAEATGRVTIHPRHVVQSIGREANGRYRVDLQVIRPDGTVVSTRSVTCDRLFLGAGSIGTSELLVRARATGALPDLNEHVGQGWGSNGDAAVTRSFAPSRGIVQAAPSASRILDERGMPVTLENWYAPGVPVNAGIIGSLGMTLDDTRGSFRYDTARDDVVLDFPGQPDTVAAIRAVNDRIVAASGVVAGLPPFVRDVNDSFTAHPLGGAVVGKATDAYGRVVGYPGLYVVDGAAIPGSTGTVNPSLTITALAERNIDAIIRAGR</sequence>
<evidence type="ECO:0000256" key="4">
    <source>
        <dbReference type="ARBA" id="ARBA00022630"/>
    </source>
</evidence>
<evidence type="ECO:0000256" key="15">
    <source>
        <dbReference type="ARBA" id="ARBA00049778"/>
    </source>
</evidence>
<comment type="caution">
    <text evidence="18">The sequence shown here is derived from an EMBL/GenBank/DDBJ whole genome shotgun (WGS) entry which is preliminary data.</text>
</comment>
<evidence type="ECO:0000256" key="13">
    <source>
        <dbReference type="ARBA" id="ARBA00049723"/>
    </source>
</evidence>
<dbReference type="PROSITE" id="PS51318">
    <property type="entry name" value="TAT"/>
    <property type="match status" value="1"/>
</dbReference>
<dbReference type="Gene3D" id="3.50.50.60">
    <property type="entry name" value="FAD/NAD(P)-binding domain"/>
    <property type="match status" value="1"/>
</dbReference>
<accession>A0A316A9D6</accession>
<dbReference type="InterPro" id="IPR052542">
    <property type="entry name" value="Cholesterol_Oxidase"/>
</dbReference>
<dbReference type="EC" id="1.1.3.6" evidence="13"/>
<name>A0A316A9D6_9ACTN</name>
<evidence type="ECO:0000256" key="2">
    <source>
        <dbReference type="ARBA" id="ARBA00010790"/>
    </source>
</evidence>
<evidence type="ECO:0000256" key="14">
    <source>
        <dbReference type="ARBA" id="ARBA00049744"/>
    </source>
</evidence>
<comment type="cofactor">
    <cofactor evidence="1">
        <name>FAD</name>
        <dbReference type="ChEBI" id="CHEBI:57692"/>
    </cofactor>
</comment>
<evidence type="ECO:0000313" key="19">
    <source>
        <dbReference type="Proteomes" id="UP000245469"/>
    </source>
</evidence>
<dbReference type="SUPFAM" id="SSF54373">
    <property type="entry name" value="FAD-linked reductases, C-terminal domain"/>
    <property type="match status" value="1"/>
</dbReference>
<comment type="pathway">
    <text evidence="12">Steroid metabolism; cholesterol degradation.</text>
</comment>
<keyword evidence="6" id="KW-0560">Oxidoreductase</keyword>
<dbReference type="InterPro" id="IPR036188">
    <property type="entry name" value="FAD/NAD-bd_sf"/>
</dbReference>
<dbReference type="SUPFAM" id="SSF51905">
    <property type="entry name" value="FAD/NAD(P)-binding domain"/>
    <property type="match status" value="1"/>
</dbReference>
<reference evidence="18 19" key="1">
    <citation type="submission" date="2018-03" db="EMBL/GenBank/DDBJ databases">
        <title>Genomic Encyclopedia of Archaeal and Bacterial Type Strains, Phase II (KMG-II): from individual species to whole genera.</title>
        <authorList>
            <person name="Goeker M."/>
        </authorList>
    </citation>
    <scope>NUCLEOTIDE SEQUENCE [LARGE SCALE GENOMIC DNA]</scope>
    <source>
        <strain evidence="18 19">DSM 44889</strain>
    </source>
</reference>
<dbReference type="PANTHER" id="PTHR47470:SF1">
    <property type="entry name" value="FAD-DEPENDENT OXIDOREDUCTASE 2 FAD BINDING DOMAIN-CONTAINING PROTEIN"/>
    <property type="match status" value="1"/>
</dbReference>
<dbReference type="EMBL" id="QGDQ01000011">
    <property type="protein sequence ID" value="PWJ53610.1"/>
    <property type="molecule type" value="Genomic_DNA"/>
</dbReference>
<evidence type="ECO:0000256" key="8">
    <source>
        <dbReference type="ARBA" id="ARBA00023166"/>
    </source>
</evidence>
<keyword evidence="7" id="KW-0443">Lipid metabolism</keyword>
<comment type="similarity">
    <text evidence="2">Belongs to the GMC oxidoreductase family.</text>
</comment>
<feature type="domain" description="Glucose-methanol-choline oxidoreductase C-terminal" evidence="17">
    <location>
        <begin position="453"/>
        <end position="533"/>
    </location>
</feature>
<evidence type="ECO:0000256" key="1">
    <source>
        <dbReference type="ARBA" id="ARBA00001974"/>
    </source>
</evidence>
<keyword evidence="3" id="KW-0153">Cholesterol metabolism</keyword>
<keyword evidence="4" id="KW-0285">Flavoprotein</keyword>
<evidence type="ECO:0000256" key="12">
    <source>
        <dbReference type="ARBA" id="ARBA00049645"/>
    </source>
</evidence>
<dbReference type="EC" id="5.3.3.1" evidence="11"/>
<dbReference type="Pfam" id="PF05199">
    <property type="entry name" value="GMC_oxred_C"/>
    <property type="match status" value="1"/>
</dbReference>
<evidence type="ECO:0000256" key="11">
    <source>
        <dbReference type="ARBA" id="ARBA00038856"/>
    </source>
</evidence>
<keyword evidence="5" id="KW-0274">FAD</keyword>